<dbReference type="SMART" id="SM01117">
    <property type="entry name" value="Cyt-b5"/>
    <property type="match status" value="1"/>
</dbReference>
<feature type="domain" description="Cytochrome b5 heme-binding" evidence="7">
    <location>
        <begin position="34"/>
        <end position="132"/>
    </location>
</feature>
<keyword evidence="5" id="KW-0408">Iron</keyword>
<evidence type="ECO:0000256" key="6">
    <source>
        <dbReference type="ARBA" id="ARBA00038357"/>
    </source>
</evidence>
<dbReference type="GO" id="GO:0046872">
    <property type="term" value="F:metal ion binding"/>
    <property type="evidence" value="ECO:0007669"/>
    <property type="project" value="UniProtKB-KW"/>
</dbReference>
<evidence type="ECO:0000259" key="7">
    <source>
        <dbReference type="SMART" id="SM01117"/>
    </source>
</evidence>
<dbReference type="GO" id="GO:0016020">
    <property type="term" value="C:membrane"/>
    <property type="evidence" value="ECO:0007669"/>
    <property type="project" value="TreeGrafter"/>
</dbReference>
<proteinExistence type="inferred from homology"/>
<comment type="subcellular location">
    <subcellularLocation>
        <location evidence="1">Endoplasmic reticulum</location>
    </subcellularLocation>
</comment>
<organism evidence="8">
    <name type="scientific">Strombidium rassoulzadegani</name>
    <dbReference type="NCBI Taxonomy" id="1082188"/>
    <lineage>
        <taxon>Eukaryota</taxon>
        <taxon>Sar</taxon>
        <taxon>Alveolata</taxon>
        <taxon>Ciliophora</taxon>
        <taxon>Intramacronucleata</taxon>
        <taxon>Spirotrichea</taxon>
        <taxon>Oligotrichia</taxon>
        <taxon>Strombidiidae</taxon>
        <taxon>Strombidium</taxon>
    </lineage>
</organism>
<dbReference type="EMBL" id="HBIA01001531">
    <property type="protein sequence ID" value="CAE0229038.1"/>
    <property type="molecule type" value="Transcribed_RNA"/>
</dbReference>
<evidence type="ECO:0000256" key="3">
    <source>
        <dbReference type="ARBA" id="ARBA00022723"/>
    </source>
</evidence>
<dbReference type="InterPro" id="IPR050577">
    <property type="entry name" value="MAPR/NEUFC/NENF-like"/>
</dbReference>
<evidence type="ECO:0000256" key="4">
    <source>
        <dbReference type="ARBA" id="ARBA00022824"/>
    </source>
</evidence>
<dbReference type="PANTHER" id="PTHR10281">
    <property type="entry name" value="MEMBRANE-ASSOCIATED PROGESTERONE RECEPTOR COMPONENT-RELATED"/>
    <property type="match status" value="1"/>
</dbReference>
<accession>A0A7S3CI58</accession>
<gene>
    <name evidence="8" type="ORF">SRAS04492_LOCUS822</name>
</gene>
<name>A0A7S3CI58_9SPIT</name>
<dbReference type="GO" id="GO:0005783">
    <property type="term" value="C:endoplasmic reticulum"/>
    <property type="evidence" value="ECO:0007669"/>
    <property type="project" value="UniProtKB-SubCell"/>
</dbReference>
<comment type="similarity">
    <text evidence="6">Belongs to the cytochrome b5 family. MAPR subfamily.</text>
</comment>
<evidence type="ECO:0000256" key="1">
    <source>
        <dbReference type="ARBA" id="ARBA00004240"/>
    </source>
</evidence>
<dbReference type="Pfam" id="PF00173">
    <property type="entry name" value="Cyt-b5"/>
    <property type="match status" value="1"/>
</dbReference>
<dbReference type="SUPFAM" id="SSF55856">
    <property type="entry name" value="Cytochrome b5-like heme/steroid binding domain"/>
    <property type="match status" value="1"/>
</dbReference>
<keyword evidence="3" id="KW-0479">Metal-binding</keyword>
<dbReference type="InterPro" id="IPR036400">
    <property type="entry name" value="Cyt_B5-like_heme/steroid_sf"/>
</dbReference>
<keyword evidence="4" id="KW-0256">Endoplasmic reticulum</keyword>
<reference evidence="8" key="1">
    <citation type="submission" date="2021-01" db="EMBL/GenBank/DDBJ databases">
        <authorList>
            <person name="Corre E."/>
            <person name="Pelletier E."/>
            <person name="Niang G."/>
            <person name="Scheremetjew M."/>
            <person name="Finn R."/>
            <person name="Kale V."/>
            <person name="Holt S."/>
            <person name="Cochrane G."/>
            <person name="Meng A."/>
            <person name="Brown T."/>
            <person name="Cohen L."/>
        </authorList>
    </citation>
    <scope>NUCLEOTIDE SEQUENCE</scope>
    <source>
        <strain evidence="8">Ras09</strain>
    </source>
</reference>
<keyword evidence="2" id="KW-0349">Heme</keyword>
<dbReference type="AlphaFoldDB" id="A0A7S3CI58"/>
<dbReference type="Gene3D" id="3.10.120.10">
    <property type="entry name" value="Cytochrome b5-like heme/steroid binding domain"/>
    <property type="match status" value="1"/>
</dbReference>
<sequence>MILFVFLMASLLYGLYAFFLIGMKKLRGEDYYYLTPEQLDEEAKSTKKLLIGCKGLIYDVSVNAEMYGPGTTYNCFVGKDSSVALAKLKFDAEYFDPDQYDWRKDLNSREMGVLHEWNVKFGSKYPVYGEMVYENIKRH</sequence>
<evidence type="ECO:0000313" key="8">
    <source>
        <dbReference type="EMBL" id="CAE0229038.1"/>
    </source>
</evidence>
<evidence type="ECO:0000256" key="2">
    <source>
        <dbReference type="ARBA" id="ARBA00022617"/>
    </source>
</evidence>
<dbReference type="InterPro" id="IPR001199">
    <property type="entry name" value="Cyt_B5-like_heme/steroid-bd"/>
</dbReference>
<protein>
    <recommendedName>
        <fullName evidence="7">Cytochrome b5 heme-binding domain-containing protein</fullName>
    </recommendedName>
</protein>
<dbReference type="PANTHER" id="PTHR10281:SF72">
    <property type="entry name" value="NEUDESIN"/>
    <property type="match status" value="1"/>
</dbReference>
<evidence type="ECO:0000256" key="5">
    <source>
        <dbReference type="ARBA" id="ARBA00023004"/>
    </source>
</evidence>